<dbReference type="PROSITE" id="PS00941">
    <property type="entry name" value="CARBOXYLESTERASE_B_2"/>
    <property type="match status" value="1"/>
</dbReference>
<dbReference type="Pfam" id="PF00135">
    <property type="entry name" value="COesterase"/>
    <property type="match status" value="1"/>
</dbReference>
<dbReference type="eggNOG" id="COG2272">
    <property type="taxonomic scope" value="Bacteria"/>
</dbReference>
<accession>K1JV33</accession>
<protein>
    <recommendedName>
        <fullName evidence="2">Carboxylesterase type B domain-containing protein</fullName>
    </recommendedName>
</protein>
<reference evidence="3 4" key="1">
    <citation type="submission" date="2012-05" db="EMBL/GenBank/DDBJ databases">
        <title>The Genome Sequence of Sutterella wadsworthensis 2_1_59BFAA.</title>
        <authorList>
            <consortium name="The Broad Institute Genome Sequencing Platform"/>
            <person name="Earl A."/>
            <person name="Ward D."/>
            <person name="Feldgarden M."/>
            <person name="Gevers D."/>
            <person name="Daigneault M."/>
            <person name="Strauss J."/>
            <person name="Allen-Vercoe E."/>
            <person name="Walker B."/>
            <person name="Young S.K."/>
            <person name="Zeng Q."/>
            <person name="Gargeya S."/>
            <person name="Fitzgerald M."/>
            <person name="Haas B."/>
            <person name="Abouelleil A."/>
            <person name="Alvarado L."/>
            <person name="Arachchi H.M."/>
            <person name="Berlin A.M."/>
            <person name="Chapman S.B."/>
            <person name="Goldberg J."/>
            <person name="Griggs A."/>
            <person name="Gujja S."/>
            <person name="Hansen M."/>
            <person name="Howarth C."/>
            <person name="Imamovic A."/>
            <person name="Larimer J."/>
            <person name="McCowen C."/>
            <person name="Montmayeur A."/>
            <person name="Murphy C."/>
            <person name="Neiman D."/>
            <person name="Pearson M."/>
            <person name="Priest M."/>
            <person name="Roberts A."/>
            <person name="Saif S."/>
            <person name="Shea T."/>
            <person name="Sisk P."/>
            <person name="Sykes S."/>
            <person name="Wortman J."/>
            <person name="Nusbaum C."/>
            <person name="Birren B."/>
        </authorList>
    </citation>
    <scope>NUCLEOTIDE SEQUENCE [LARGE SCALE GENOMIC DNA]</scope>
    <source>
        <strain evidence="3 4">2_1_59BFAA</strain>
    </source>
</reference>
<sequence>MLFQRTPLVMALVLAGACSVATAAQADVVRVESGDLTGFVKTIPGTNVRVDVFLGVPYAAAPVGQNRWASAKPAAAWRGIRQADTAPQPCKQKGQGSEDCLYVNIYRPAGTAAGANLPVAVYAHGGGNTGGNASEHDGARLAAENGIIVMTVQYRLGAFGFLKLPSMDSSAGNFGITDTQTALAWVKRNAAAFGGNPDKVTLATESAGSTNACRILVDPKSKGLVAGVILQSEDCIHDVDSPKQAKERADKFLVLTGCAGEADPLACLRKLSTDKLAVASAALGGWNPVSDTSAVSEIAKGNWIKVPVLSGSNKEEGRSAGAAYVGWKYPDYKAWVVKLVGEQSAVEALKIYDPKKHEGQYALEYTIGDFITDSGMRGLGGCTNLTLAEAMAQTGASAPWIYTFEDSTVPTSPSRHKGYDNAASHAAELTYLFPDAGQYLPRSVRMTDEQRALARQMRAYWGNFVKHQNPNGEGLPVWKPFEGEGAMMALRLNGKSQTVPASYFADLHHCSFWHSIPVVLDRGDR</sequence>
<dbReference type="SUPFAM" id="SSF53474">
    <property type="entry name" value="alpha/beta-Hydrolases"/>
    <property type="match status" value="1"/>
</dbReference>
<evidence type="ECO:0000313" key="3">
    <source>
        <dbReference type="EMBL" id="EKB31567.1"/>
    </source>
</evidence>
<name>K1JV33_9BURK</name>
<dbReference type="RefSeq" id="WP_005434445.1">
    <property type="nucleotide sequence ID" value="NZ_JH815515.1"/>
</dbReference>
<organism evidence="3 4">
    <name type="scientific">Sutterella wadsworthensis 2_1_59BFAA</name>
    <dbReference type="NCBI Taxonomy" id="742823"/>
    <lineage>
        <taxon>Bacteria</taxon>
        <taxon>Pseudomonadati</taxon>
        <taxon>Pseudomonadota</taxon>
        <taxon>Betaproteobacteria</taxon>
        <taxon>Burkholderiales</taxon>
        <taxon>Sutterellaceae</taxon>
        <taxon>Sutterella</taxon>
    </lineage>
</organism>
<gene>
    <name evidence="3" type="ORF">HMPREF9465_00835</name>
</gene>
<dbReference type="InterPro" id="IPR002018">
    <property type="entry name" value="CarbesteraseB"/>
</dbReference>
<dbReference type="AlphaFoldDB" id="K1JV33"/>
<dbReference type="InterPro" id="IPR019819">
    <property type="entry name" value="Carboxylesterase_B_CS"/>
</dbReference>
<dbReference type="PATRIC" id="fig|742823.3.peg.842"/>
<dbReference type="InterPro" id="IPR050309">
    <property type="entry name" value="Type-B_Carboxylest/Lipase"/>
</dbReference>
<dbReference type="HOGENOM" id="CLU_006586_13_0_4"/>
<dbReference type="OrthoDB" id="9775851at2"/>
<evidence type="ECO:0000256" key="1">
    <source>
        <dbReference type="SAM" id="SignalP"/>
    </source>
</evidence>
<comment type="caution">
    <text evidence="3">The sequence shown here is derived from an EMBL/GenBank/DDBJ whole genome shotgun (WGS) entry which is preliminary data.</text>
</comment>
<dbReference type="ESTHER" id="9burk-k1jv33">
    <property type="family name" value="Carb_B_Bacteria"/>
</dbReference>
<dbReference type="EMBL" id="ADMG01000020">
    <property type="protein sequence ID" value="EKB31567.1"/>
    <property type="molecule type" value="Genomic_DNA"/>
</dbReference>
<dbReference type="STRING" id="742823.HMPREF9465_00835"/>
<evidence type="ECO:0000259" key="2">
    <source>
        <dbReference type="Pfam" id="PF00135"/>
    </source>
</evidence>
<dbReference type="InterPro" id="IPR029058">
    <property type="entry name" value="AB_hydrolase_fold"/>
</dbReference>
<proteinExistence type="predicted"/>
<dbReference type="PANTHER" id="PTHR11559">
    <property type="entry name" value="CARBOXYLESTERASE"/>
    <property type="match status" value="1"/>
</dbReference>
<feature type="signal peptide" evidence="1">
    <location>
        <begin position="1"/>
        <end position="26"/>
    </location>
</feature>
<dbReference type="Gene3D" id="3.40.50.1820">
    <property type="entry name" value="alpha/beta hydrolase"/>
    <property type="match status" value="1"/>
</dbReference>
<keyword evidence="4" id="KW-1185">Reference proteome</keyword>
<feature type="chain" id="PRO_5003846700" description="Carboxylesterase type B domain-containing protein" evidence="1">
    <location>
        <begin position="27"/>
        <end position="525"/>
    </location>
</feature>
<dbReference type="Proteomes" id="UP000005835">
    <property type="component" value="Unassembled WGS sequence"/>
</dbReference>
<keyword evidence="1" id="KW-0732">Signal</keyword>
<evidence type="ECO:0000313" key="4">
    <source>
        <dbReference type="Proteomes" id="UP000005835"/>
    </source>
</evidence>
<dbReference type="PROSITE" id="PS51257">
    <property type="entry name" value="PROKAR_LIPOPROTEIN"/>
    <property type="match status" value="1"/>
</dbReference>
<feature type="domain" description="Carboxylesterase type B" evidence="2">
    <location>
        <begin position="26"/>
        <end position="500"/>
    </location>
</feature>